<sequence>MTQSKIDKINSDIEEQKIYERKKFLGVGSSEAIAQYFNDIAEKDNLAKSGGDFIPASQIVCTSVIVPNRTLNQYQSYFEAFDLNVKHGPKDLVLVLCINLARAAEVVGELRGLNLNEGVMPLFSTKEDDAETDHERKHLESPLSVAVTTPKRAKFLSKLKILDLNRVHRLVLDTSHFDFKNDIVLDIKAAVQLSSQVASNGGLIYLY</sequence>
<dbReference type="Proteomes" id="UP001362899">
    <property type="component" value="Unassembled WGS sequence"/>
</dbReference>
<proteinExistence type="predicted"/>
<dbReference type="InterPro" id="IPR032704">
    <property type="entry name" value="Cms1"/>
</dbReference>
<protein>
    <submittedName>
        <fullName evidence="1">Uncharacterized protein</fullName>
    </submittedName>
</protein>
<organism evidence="1 2">
    <name type="scientific">Starmerella bacillaris</name>
    <name type="common">Yeast</name>
    <name type="synonym">Candida zemplinina</name>
    <dbReference type="NCBI Taxonomy" id="1247836"/>
    <lineage>
        <taxon>Eukaryota</taxon>
        <taxon>Fungi</taxon>
        <taxon>Dikarya</taxon>
        <taxon>Ascomycota</taxon>
        <taxon>Saccharomycotina</taxon>
        <taxon>Dipodascomycetes</taxon>
        <taxon>Dipodascales</taxon>
        <taxon>Trichomonascaceae</taxon>
        <taxon>Starmerella</taxon>
    </lineage>
</organism>
<accession>A0AAV5RIB9</accession>
<dbReference type="EMBL" id="BTGC01000003">
    <property type="protein sequence ID" value="GMM50832.1"/>
    <property type="molecule type" value="Genomic_DNA"/>
</dbReference>
<dbReference type="Pfam" id="PF14617">
    <property type="entry name" value="CMS1"/>
    <property type="match status" value="1"/>
</dbReference>
<gene>
    <name evidence="1" type="ORF">DASB73_017900</name>
</gene>
<comment type="caution">
    <text evidence="1">The sequence shown here is derived from an EMBL/GenBank/DDBJ whole genome shotgun (WGS) entry which is preliminary data.</text>
</comment>
<evidence type="ECO:0000313" key="2">
    <source>
        <dbReference type="Proteomes" id="UP001362899"/>
    </source>
</evidence>
<evidence type="ECO:0000313" key="1">
    <source>
        <dbReference type="EMBL" id="GMM50832.1"/>
    </source>
</evidence>
<keyword evidence="2" id="KW-1185">Reference proteome</keyword>
<name>A0AAV5RIB9_STABA</name>
<reference evidence="1 2" key="1">
    <citation type="journal article" date="2023" name="Elife">
        <title>Identification of key yeast species and microbe-microbe interactions impacting larval growth of Drosophila in the wild.</title>
        <authorList>
            <person name="Mure A."/>
            <person name="Sugiura Y."/>
            <person name="Maeda R."/>
            <person name="Honda K."/>
            <person name="Sakurai N."/>
            <person name="Takahashi Y."/>
            <person name="Watada M."/>
            <person name="Katoh T."/>
            <person name="Gotoh A."/>
            <person name="Gotoh Y."/>
            <person name="Taniguchi I."/>
            <person name="Nakamura K."/>
            <person name="Hayashi T."/>
            <person name="Katayama T."/>
            <person name="Uemura T."/>
            <person name="Hattori Y."/>
        </authorList>
    </citation>
    <scope>NUCLEOTIDE SEQUENCE [LARGE SCALE GENOMIC DNA]</scope>
    <source>
        <strain evidence="1 2">SB-73</strain>
    </source>
</reference>
<dbReference type="AlphaFoldDB" id="A0AAV5RIB9"/>